<evidence type="ECO:0000313" key="2">
    <source>
        <dbReference type="Proteomes" id="UP001221142"/>
    </source>
</evidence>
<accession>A0AAD7B5H7</accession>
<gene>
    <name evidence="1" type="ORF">FB45DRAFT_1038070</name>
</gene>
<evidence type="ECO:0008006" key="3">
    <source>
        <dbReference type="Google" id="ProtNLM"/>
    </source>
</evidence>
<dbReference type="EMBL" id="JARKIF010000035">
    <property type="protein sequence ID" value="KAJ7610503.1"/>
    <property type="molecule type" value="Genomic_DNA"/>
</dbReference>
<reference evidence="1" key="1">
    <citation type="submission" date="2023-03" db="EMBL/GenBank/DDBJ databases">
        <title>Massive genome expansion in bonnet fungi (Mycena s.s.) driven by repeated elements and novel gene families across ecological guilds.</title>
        <authorList>
            <consortium name="Lawrence Berkeley National Laboratory"/>
            <person name="Harder C.B."/>
            <person name="Miyauchi S."/>
            <person name="Viragh M."/>
            <person name="Kuo A."/>
            <person name="Thoen E."/>
            <person name="Andreopoulos B."/>
            <person name="Lu D."/>
            <person name="Skrede I."/>
            <person name="Drula E."/>
            <person name="Henrissat B."/>
            <person name="Morin E."/>
            <person name="Kohler A."/>
            <person name="Barry K."/>
            <person name="LaButti K."/>
            <person name="Morin E."/>
            <person name="Salamov A."/>
            <person name="Lipzen A."/>
            <person name="Mereny Z."/>
            <person name="Hegedus B."/>
            <person name="Baldrian P."/>
            <person name="Stursova M."/>
            <person name="Weitz H."/>
            <person name="Taylor A."/>
            <person name="Grigoriev I.V."/>
            <person name="Nagy L.G."/>
            <person name="Martin F."/>
            <person name="Kauserud H."/>
        </authorList>
    </citation>
    <scope>NUCLEOTIDE SEQUENCE</scope>
    <source>
        <strain evidence="1">9284</strain>
    </source>
</reference>
<proteinExistence type="predicted"/>
<protein>
    <recommendedName>
        <fullName evidence="3">Protein kinase domain-containing protein</fullName>
    </recommendedName>
</protein>
<keyword evidence="2" id="KW-1185">Reference proteome</keyword>
<sequence length="606" mass="68682">MGDLHLLSEKRIADVDEVPSSVINQRAEGGFLTRVLSVPLCRRTYSARINGRESDMTVAVYQGQNAEEEWRRDVRRYSGVRHPNFLQVYGISGTSSLYATVFHDDLIPLTEIYLSCKHSVLATAYLDAYFGVALGDAETHINSISGMFLYPGSYTPWMRRSTGRLCVDLSPSAVDTRILPTTLPVRVPHIPLPHLRSQDSTNIIAALTVDQYQEIINYCHTISLSSSESLLVRGQIKLGSLVHYRSPTDEPIEIASIESRCAIEDSGWKLKVRGSPGPPRPTRMKNGWTRFNYSSNSTIMGMASRSIHWPKAVNSWLPQANFMLSSLGVTSEYEHYRIIYGVEYWLSFSSTPNGQRTYGYLFLCPLNDLQTGSSSFSSKDPGNGNENRFTRPPLAAYWSLDPSGSTRLTHCQAQLLGFPSLELKMKIWARSWDSRVYYGVWEFQRGKGWDPASQDVARAMRIPLYRSPWLQLDDLQETQVKEAEPSLGADRSIYQLPPTKVAPDSGRSFRRVQLTSVLRFVLCLLFIALLAWQRLFLTTSNPESSTITRAVHRAQELETWLNDDSLALFIDILREDGRLAGVYNSIQREGLRERWVRRQLNESETL</sequence>
<dbReference type="AlphaFoldDB" id="A0AAD7B5H7"/>
<organism evidence="1 2">
    <name type="scientific">Roridomyces roridus</name>
    <dbReference type="NCBI Taxonomy" id="1738132"/>
    <lineage>
        <taxon>Eukaryota</taxon>
        <taxon>Fungi</taxon>
        <taxon>Dikarya</taxon>
        <taxon>Basidiomycota</taxon>
        <taxon>Agaricomycotina</taxon>
        <taxon>Agaricomycetes</taxon>
        <taxon>Agaricomycetidae</taxon>
        <taxon>Agaricales</taxon>
        <taxon>Marasmiineae</taxon>
        <taxon>Mycenaceae</taxon>
        <taxon>Roridomyces</taxon>
    </lineage>
</organism>
<evidence type="ECO:0000313" key="1">
    <source>
        <dbReference type="EMBL" id="KAJ7610503.1"/>
    </source>
</evidence>
<comment type="caution">
    <text evidence="1">The sequence shown here is derived from an EMBL/GenBank/DDBJ whole genome shotgun (WGS) entry which is preliminary data.</text>
</comment>
<dbReference type="Proteomes" id="UP001221142">
    <property type="component" value="Unassembled WGS sequence"/>
</dbReference>
<name>A0AAD7B5H7_9AGAR</name>